<dbReference type="OrthoDB" id="3509362at2759"/>
<dbReference type="PANTHER" id="PTHR45033:SF2">
    <property type="entry name" value="ZINC-TYPE ALCOHOL DEHYDROGENASE-LIKE PROTEIN C1773.06C"/>
    <property type="match status" value="1"/>
</dbReference>
<evidence type="ECO:0000313" key="3">
    <source>
        <dbReference type="EMBL" id="KJK63589.1"/>
    </source>
</evidence>
<dbReference type="SMART" id="SM00829">
    <property type="entry name" value="PKS_ER"/>
    <property type="match status" value="1"/>
</dbReference>
<dbReference type="Pfam" id="PF00107">
    <property type="entry name" value="ADH_zinc_N"/>
    <property type="match status" value="1"/>
</dbReference>
<dbReference type="Proteomes" id="UP000033540">
    <property type="component" value="Unassembled WGS sequence"/>
</dbReference>
<gene>
    <name evidence="3" type="ORF">P875_00064978</name>
</gene>
<dbReference type="PANTHER" id="PTHR45033">
    <property type="match status" value="1"/>
</dbReference>
<dbReference type="InterPro" id="IPR013149">
    <property type="entry name" value="ADH-like_C"/>
</dbReference>
<dbReference type="CDD" id="cd08276">
    <property type="entry name" value="MDR7"/>
    <property type="match status" value="1"/>
</dbReference>
<dbReference type="Gene3D" id="3.40.50.720">
    <property type="entry name" value="NAD(P)-binding Rossmann-like Domain"/>
    <property type="match status" value="1"/>
</dbReference>
<sequence>MEQMKAVRIATTGNKTSAEIRDEPLPSPGPHEVLIRVHAASLNYRDTALLRGEYPAKTKQDVVPVSDGAGEVVAVGKDVTRVKNGDRVTVNCITNWIGGPFNPGYRTNSVGFTIDGLLTEYALFYEDALVPIPDYISYVEAASLPCAAVTAWTALNKIEPLQPGQTVLVQGTGGVSLFALQFAKIFGARVLAITSSDEKAAKLKELGAESVVNFITCPDWDREILALTDGKGVDKVLDIAGEKTIVKSAASTKITGVVVLIGFASGFGGGLPPIDILARTLTVTGSTIGSRMDFEAMLQAMERHKTRPVIDRVYPFAEYRDAYRRLESGQHVGKVVIEVTH</sequence>
<evidence type="ECO:0000259" key="2">
    <source>
        <dbReference type="SMART" id="SM00829"/>
    </source>
</evidence>
<comment type="caution">
    <text evidence="3">The sequence shown here is derived from an EMBL/GenBank/DDBJ whole genome shotgun (WGS) entry which is preliminary data.</text>
</comment>
<accession>A0A0F0I767</accession>
<dbReference type="InterPro" id="IPR011032">
    <property type="entry name" value="GroES-like_sf"/>
</dbReference>
<feature type="region of interest" description="Disordered" evidence="1">
    <location>
        <begin position="1"/>
        <end position="27"/>
    </location>
</feature>
<organism evidence="3 4">
    <name type="scientific">Aspergillus parasiticus (strain ATCC 56775 / NRRL 5862 / SRRC 143 / SU-1)</name>
    <dbReference type="NCBI Taxonomy" id="1403190"/>
    <lineage>
        <taxon>Eukaryota</taxon>
        <taxon>Fungi</taxon>
        <taxon>Dikarya</taxon>
        <taxon>Ascomycota</taxon>
        <taxon>Pezizomycotina</taxon>
        <taxon>Eurotiomycetes</taxon>
        <taxon>Eurotiomycetidae</taxon>
        <taxon>Eurotiales</taxon>
        <taxon>Aspergillaceae</taxon>
        <taxon>Aspergillus</taxon>
        <taxon>Aspergillus subgen. Circumdati</taxon>
    </lineage>
</organism>
<dbReference type="SUPFAM" id="SSF51735">
    <property type="entry name" value="NAD(P)-binding Rossmann-fold domains"/>
    <property type="match status" value="1"/>
</dbReference>
<dbReference type="GO" id="GO:0016491">
    <property type="term" value="F:oxidoreductase activity"/>
    <property type="evidence" value="ECO:0007669"/>
    <property type="project" value="InterPro"/>
</dbReference>
<reference evidence="3 4" key="1">
    <citation type="submission" date="2015-02" db="EMBL/GenBank/DDBJ databases">
        <title>Draft genome sequence of Aspergillus parasiticus SU-1.</title>
        <authorList>
            <person name="Yu J."/>
            <person name="Fedorova N."/>
            <person name="Yin Y."/>
            <person name="Losada L."/>
            <person name="Zafar N."/>
            <person name="Taujale R."/>
            <person name="Ehrlich K.C."/>
            <person name="Bhatnagar D."/>
            <person name="Cleveland T.E."/>
            <person name="Bennett J.W."/>
            <person name="Nierman W.C."/>
        </authorList>
    </citation>
    <scope>NUCLEOTIDE SEQUENCE [LARGE SCALE GENOMIC DNA]</scope>
    <source>
        <strain evidence="4">ATCC 56775 / NRRL 5862 / SRRC 143 / SU-1</strain>
    </source>
</reference>
<proteinExistence type="predicted"/>
<dbReference type="STRING" id="1403190.A0A0F0I767"/>
<dbReference type="AlphaFoldDB" id="A0A0F0I767"/>
<dbReference type="Gene3D" id="3.90.180.10">
    <property type="entry name" value="Medium-chain alcohol dehydrogenases, catalytic domain"/>
    <property type="match status" value="1"/>
</dbReference>
<protein>
    <submittedName>
        <fullName evidence="3">Zinc-binding dehydrogenase</fullName>
    </submittedName>
</protein>
<dbReference type="InterPro" id="IPR036291">
    <property type="entry name" value="NAD(P)-bd_dom_sf"/>
</dbReference>
<dbReference type="Pfam" id="PF08240">
    <property type="entry name" value="ADH_N"/>
    <property type="match status" value="1"/>
</dbReference>
<dbReference type="InterPro" id="IPR020843">
    <property type="entry name" value="ER"/>
</dbReference>
<dbReference type="SUPFAM" id="SSF50129">
    <property type="entry name" value="GroES-like"/>
    <property type="match status" value="1"/>
</dbReference>
<name>A0A0F0I767_ASPPU</name>
<dbReference type="InterPro" id="IPR013154">
    <property type="entry name" value="ADH-like_N"/>
</dbReference>
<feature type="domain" description="Enoyl reductase (ER)" evidence="2">
    <location>
        <begin position="13"/>
        <end position="337"/>
    </location>
</feature>
<dbReference type="InterPro" id="IPR052711">
    <property type="entry name" value="Zinc_ADH-like"/>
</dbReference>
<evidence type="ECO:0000256" key="1">
    <source>
        <dbReference type="SAM" id="MobiDB-lite"/>
    </source>
</evidence>
<dbReference type="EMBL" id="JZEE01000552">
    <property type="protein sequence ID" value="KJK63589.1"/>
    <property type="molecule type" value="Genomic_DNA"/>
</dbReference>
<evidence type="ECO:0000313" key="4">
    <source>
        <dbReference type="Proteomes" id="UP000033540"/>
    </source>
</evidence>